<evidence type="ECO:0000313" key="13">
    <source>
        <dbReference type="Proteomes" id="UP000076959"/>
    </source>
</evidence>
<dbReference type="EMBL" id="LUUB01000079">
    <property type="protein sequence ID" value="OAF05603.1"/>
    <property type="molecule type" value="Genomic_DNA"/>
</dbReference>
<organism evidence="12 13">
    <name type="scientific">Bradyrhizobium centrolobii</name>
    <dbReference type="NCBI Taxonomy" id="1505087"/>
    <lineage>
        <taxon>Bacteria</taxon>
        <taxon>Pseudomonadati</taxon>
        <taxon>Pseudomonadota</taxon>
        <taxon>Alphaproteobacteria</taxon>
        <taxon>Hyphomicrobiales</taxon>
        <taxon>Nitrobacteraceae</taxon>
        <taxon>Bradyrhizobium</taxon>
    </lineage>
</organism>
<name>A0A176YG39_9BRAD</name>
<dbReference type="Gene3D" id="3.90.1150.10">
    <property type="entry name" value="Aspartate Aminotransferase, domain 1"/>
    <property type="match status" value="1"/>
</dbReference>
<evidence type="ECO:0000256" key="9">
    <source>
        <dbReference type="ARBA" id="ARBA00023014"/>
    </source>
</evidence>
<proteinExistence type="inferred from homology"/>
<dbReference type="PIRSF" id="PIRSF005572">
    <property type="entry name" value="NifS"/>
    <property type="match status" value="1"/>
</dbReference>
<dbReference type="InterPro" id="IPR000192">
    <property type="entry name" value="Aminotrans_V_dom"/>
</dbReference>
<keyword evidence="8" id="KW-0408">Iron</keyword>
<dbReference type="Gene3D" id="1.10.260.50">
    <property type="match status" value="1"/>
</dbReference>
<dbReference type="RefSeq" id="WP_063703806.1">
    <property type="nucleotide sequence ID" value="NZ_LUUB01000079.1"/>
</dbReference>
<dbReference type="SUPFAM" id="SSF53383">
    <property type="entry name" value="PLP-dependent transferases"/>
    <property type="match status" value="1"/>
</dbReference>
<comment type="catalytic activity">
    <reaction evidence="10">
        <text>(sulfur carrier)-H + L-cysteine = (sulfur carrier)-SH + L-alanine</text>
        <dbReference type="Rhea" id="RHEA:43892"/>
        <dbReference type="Rhea" id="RHEA-COMP:14737"/>
        <dbReference type="Rhea" id="RHEA-COMP:14739"/>
        <dbReference type="ChEBI" id="CHEBI:29917"/>
        <dbReference type="ChEBI" id="CHEBI:35235"/>
        <dbReference type="ChEBI" id="CHEBI:57972"/>
        <dbReference type="ChEBI" id="CHEBI:64428"/>
        <dbReference type="EC" id="2.8.1.7"/>
    </reaction>
</comment>
<dbReference type="InterPro" id="IPR016454">
    <property type="entry name" value="Cysteine_dSase"/>
</dbReference>
<comment type="caution">
    <text evidence="12">The sequence shown here is derived from an EMBL/GenBank/DDBJ whole genome shotgun (WGS) entry which is preliminary data.</text>
</comment>
<dbReference type="PANTHER" id="PTHR11601:SF34">
    <property type="entry name" value="CYSTEINE DESULFURASE"/>
    <property type="match status" value="1"/>
</dbReference>
<dbReference type="InterPro" id="IPR015424">
    <property type="entry name" value="PyrdxlP-dep_Trfase"/>
</dbReference>
<dbReference type="PANTHER" id="PTHR11601">
    <property type="entry name" value="CYSTEINE DESULFURYLASE FAMILY MEMBER"/>
    <property type="match status" value="1"/>
</dbReference>
<evidence type="ECO:0000256" key="7">
    <source>
        <dbReference type="ARBA" id="ARBA00022898"/>
    </source>
</evidence>
<dbReference type="STRING" id="1505087.AYJ54_01490"/>
<evidence type="ECO:0000256" key="8">
    <source>
        <dbReference type="ARBA" id="ARBA00023004"/>
    </source>
</evidence>
<keyword evidence="9" id="KW-0411">Iron-sulfur</keyword>
<dbReference type="GO" id="GO:0051536">
    <property type="term" value="F:iron-sulfur cluster binding"/>
    <property type="evidence" value="ECO:0007669"/>
    <property type="project" value="UniProtKB-KW"/>
</dbReference>
<evidence type="ECO:0000256" key="10">
    <source>
        <dbReference type="ARBA" id="ARBA00050776"/>
    </source>
</evidence>
<feature type="domain" description="Aminotransferase class V" evidence="11">
    <location>
        <begin position="5"/>
        <end position="364"/>
    </location>
</feature>
<dbReference type="OrthoDB" id="9808002at2"/>
<sequence>MRNRVYLDWNATTPLRAEARAAMLAAWDLIGNPSSVHAEGREARRLVEEARGVLASAVRALPRNVVFTSAGTEANALALSPGLRGPAGGPVERLLVSAVEHASVLAGGRFPADRIGQIRVTRSGVVDLDHLKALLGAGPPALVSIMAANNETGALQPVAEAAAMVHEAGGLLHVDAIQVLGKMPFDIKAAGADLATFSAHKIGGPKGVGALVVAEGVAGLEPVLRGGGQELGRRAGTENVAGIAGFGAAVRVAVRVLPEEAERMTTLRDHLENGLRTVAGATIFSENVQRLPNTVLFTAPGLKAETAVIGFDLEGIAVSSGSACSSGKVQPSHVLSAMGFGPAVAQGAVRLSLGWSTQAEDINRALEAWRKLSNTLLRE</sequence>
<keyword evidence="6" id="KW-0479">Metal-binding</keyword>
<dbReference type="Proteomes" id="UP000076959">
    <property type="component" value="Unassembled WGS sequence"/>
</dbReference>
<keyword evidence="5" id="KW-0808">Transferase</keyword>
<evidence type="ECO:0000313" key="12">
    <source>
        <dbReference type="EMBL" id="OAF05603.1"/>
    </source>
</evidence>
<dbReference type="Pfam" id="PF00266">
    <property type="entry name" value="Aminotran_5"/>
    <property type="match status" value="1"/>
</dbReference>
<dbReference type="InterPro" id="IPR015421">
    <property type="entry name" value="PyrdxlP-dep_Trfase_major"/>
</dbReference>
<protein>
    <recommendedName>
        <fullName evidence="4">Cysteine desulfurase</fullName>
    </recommendedName>
</protein>
<keyword evidence="13" id="KW-1185">Reference proteome</keyword>
<evidence type="ECO:0000256" key="1">
    <source>
        <dbReference type="ARBA" id="ARBA00001933"/>
    </source>
</evidence>
<comment type="similarity">
    <text evidence="3">Belongs to the class-V pyridoxal-phosphate-dependent aminotransferase family. NifS/IscS subfamily.</text>
</comment>
<comment type="function">
    <text evidence="2">Catalyzes the removal of elemental sulfur atoms from cysteine to produce alanine. Seems to participate in the biosynthesis of the nitrogenase metalloclusters by providing the inorganic sulfur required for the Fe-S core formation.</text>
</comment>
<evidence type="ECO:0000256" key="4">
    <source>
        <dbReference type="ARBA" id="ARBA00013558"/>
    </source>
</evidence>
<evidence type="ECO:0000256" key="2">
    <source>
        <dbReference type="ARBA" id="ARBA00003120"/>
    </source>
</evidence>
<dbReference type="InterPro" id="IPR015422">
    <property type="entry name" value="PyrdxlP-dep_Trfase_small"/>
</dbReference>
<evidence type="ECO:0000256" key="6">
    <source>
        <dbReference type="ARBA" id="ARBA00022723"/>
    </source>
</evidence>
<dbReference type="Gene3D" id="3.40.640.10">
    <property type="entry name" value="Type I PLP-dependent aspartate aminotransferase-like (Major domain)"/>
    <property type="match status" value="1"/>
</dbReference>
<evidence type="ECO:0000256" key="5">
    <source>
        <dbReference type="ARBA" id="ARBA00022679"/>
    </source>
</evidence>
<dbReference type="GO" id="GO:0031071">
    <property type="term" value="F:cysteine desulfurase activity"/>
    <property type="evidence" value="ECO:0007669"/>
    <property type="project" value="UniProtKB-EC"/>
</dbReference>
<accession>A0A176YG39</accession>
<keyword evidence="7" id="KW-0663">Pyridoxal phosphate</keyword>
<gene>
    <name evidence="12" type="ORF">AYJ54_01490</name>
</gene>
<evidence type="ECO:0000256" key="3">
    <source>
        <dbReference type="ARBA" id="ARBA00006490"/>
    </source>
</evidence>
<dbReference type="GO" id="GO:0046872">
    <property type="term" value="F:metal ion binding"/>
    <property type="evidence" value="ECO:0007669"/>
    <property type="project" value="UniProtKB-KW"/>
</dbReference>
<dbReference type="AlphaFoldDB" id="A0A176YG39"/>
<evidence type="ECO:0000259" key="11">
    <source>
        <dbReference type="Pfam" id="PF00266"/>
    </source>
</evidence>
<reference evidence="12 13" key="1">
    <citation type="submission" date="2016-03" db="EMBL/GenBank/DDBJ databases">
        <title>Draft Genome Sequence of the Strain BR 10245 (Bradyrhizobium sp.) isolated from nodules of Centrolobium paraense.</title>
        <authorList>
            <person name="Simoes-Araujo J.L.Sr."/>
            <person name="Barauna A.C."/>
            <person name="Silva K."/>
            <person name="Zilli J.E."/>
        </authorList>
    </citation>
    <scope>NUCLEOTIDE SEQUENCE [LARGE SCALE GENOMIC DNA]</scope>
    <source>
        <strain evidence="12 13">BR 10245</strain>
    </source>
</reference>
<comment type="cofactor">
    <cofactor evidence="1">
        <name>pyridoxal 5'-phosphate</name>
        <dbReference type="ChEBI" id="CHEBI:597326"/>
    </cofactor>
</comment>